<keyword evidence="2" id="KW-1185">Reference proteome</keyword>
<accession>A0ABS4XSH3</accession>
<comment type="caution">
    <text evidence="1">The sequence shown here is derived from an EMBL/GenBank/DDBJ whole genome shotgun (WGS) entry which is preliminary data.</text>
</comment>
<dbReference type="EMBL" id="JAGIOJ010000001">
    <property type="protein sequence ID" value="MBP2399330.1"/>
    <property type="molecule type" value="Genomic_DNA"/>
</dbReference>
<name>A0ABS4XSH3_GLUPR</name>
<evidence type="ECO:0000313" key="2">
    <source>
        <dbReference type="Proteomes" id="UP001195422"/>
    </source>
</evidence>
<protein>
    <recommendedName>
        <fullName evidence="3">IS110 family transposase</fullName>
    </recommendedName>
</protein>
<reference evidence="1 2" key="1">
    <citation type="submission" date="2021-03" db="EMBL/GenBank/DDBJ databases">
        <title>Sequencing the genomes of 1000 actinobacteria strains.</title>
        <authorList>
            <person name="Klenk H.-P."/>
        </authorList>
    </citation>
    <scope>NUCLEOTIDE SEQUENCE [LARGE SCALE GENOMIC DNA]</scope>
    <source>
        <strain evidence="1 2">DSM 20168</strain>
    </source>
</reference>
<sequence>MFGTERTRYVNALTALLRVTLLGIDARKPLSNAQILQVAAWRTRDEAIELRIARAEAVRLAQRIGELDAQIKDNTSEMTSLVKLSEGKELFELKGVGPVVAAVCVAA</sequence>
<dbReference type="Proteomes" id="UP001195422">
    <property type="component" value="Unassembled WGS sequence"/>
</dbReference>
<organism evidence="1 2">
    <name type="scientific">Glutamicibacter protophormiae</name>
    <name type="common">Brevibacterium protophormiae</name>
    <dbReference type="NCBI Taxonomy" id="37930"/>
    <lineage>
        <taxon>Bacteria</taxon>
        <taxon>Bacillati</taxon>
        <taxon>Actinomycetota</taxon>
        <taxon>Actinomycetes</taxon>
        <taxon>Micrococcales</taxon>
        <taxon>Micrococcaceae</taxon>
        <taxon>Glutamicibacter</taxon>
    </lineage>
</organism>
<evidence type="ECO:0008006" key="3">
    <source>
        <dbReference type="Google" id="ProtNLM"/>
    </source>
</evidence>
<proteinExistence type="predicted"/>
<evidence type="ECO:0000313" key="1">
    <source>
        <dbReference type="EMBL" id="MBP2399330.1"/>
    </source>
</evidence>
<gene>
    <name evidence="1" type="ORF">JOF39_002411</name>
</gene>